<dbReference type="EMBL" id="KJ868088">
    <property type="protein sequence ID" value="AIG59279.1"/>
    <property type="molecule type" value="Genomic_DNA"/>
</dbReference>
<dbReference type="RefSeq" id="WP_176703112.1">
    <property type="nucleotide sequence ID" value="NZ_KJ868088.1"/>
</dbReference>
<name>A0A075TSN8_LACPE</name>
<evidence type="ECO:0000313" key="2">
    <source>
        <dbReference type="EMBL" id="AIG59279.1"/>
    </source>
</evidence>
<keyword evidence="2" id="KW-0614">Plasmid</keyword>
<reference evidence="2" key="1">
    <citation type="submission" date="2014-05" db="EMBL/GenBank/DDBJ databases">
        <authorList>
            <person name="Kung L.S."/>
            <person name="Lin J.S."/>
        </authorList>
    </citation>
    <scope>NUCLEOTIDE SEQUENCE</scope>
    <source>
        <strain evidence="2">F03</strain>
        <plasmid evidence="2">pF03-1</plasmid>
    </source>
</reference>
<sequence>MSESEKNLLAENQKLKQKIADLNKQIDGYRRMEVELSTEIDLLREGIIH</sequence>
<geneLocation type="plasmid" evidence="2">
    <name>pF03-1</name>
</geneLocation>
<evidence type="ECO:0000256" key="1">
    <source>
        <dbReference type="SAM" id="Coils"/>
    </source>
</evidence>
<feature type="coiled-coil region" evidence="1">
    <location>
        <begin position="5"/>
        <end position="32"/>
    </location>
</feature>
<organism evidence="2">
    <name type="scientific">Lactiplantibacillus pentosus</name>
    <name type="common">Lactobacillus pentosus</name>
    <dbReference type="NCBI Taxonomy" id="1589"/>
    <lineage>
        <taxon>Bacteria</taxon>
        <taxon>Bacillati</taxon>
        <taxon>Bacillota</taxon>
        <taxon>Bacilli</taxon>
        <taxon>Lactobacillales</taxon>
        <taxon>Lactobacillaceae</taxon>
        <taxon>Lactiplantibacillus</taxon>
    </lineage>
</organism>
<keyword evidence="1" id="KW-0175">Coiled coil</keyword>
<dbReference type="AlphaFoldDB" id="A0A075TSN8"/>
<proteinExistence type="predicted"/>
<accession>A0A075TSN8</accession>
<protein>
    <submittedName>
        <fullName evidence="2">Repressor protein RepC</fullName>
    </submittedName>
</protein>